<feature type="coiled-coil region" evidence="1">
    <location>
        <begin position="60"/>
        <end position="94"/>
    </location>
</feature>
<dbReference type="EMBL" id="BARS01031730">
    <property type="protein sequence ID" value="GAG21453.1"/>
    <property type="molecule type" value="Genomic_DNA"/>
</dbReference>
<dbReference type="AlphaFoldDB" id="X0WA69"/>
<sequence length="243" mass="28853">MRISFHLPIILFLVFIQSSCIQLSNLDSAEVTQIYSTDNQVRAKEKKLRETTEQSHQVLREERYERAKELKGKGERLEKELKDLKINLDNLLAQHRKNWEAKPLWQRLSLELSANYTYFDDKLHLEDVFGTRLRLHWVKEEFRHFHLGYLYYPLQRREEFPLRKIYASPFLLEYRHSKSETILNNRKKDVYVNSYLMGFGLSGQVWNEAYINLSLSAGIQHYSGTEPNDTGPIVSYTMGFQQT</sequence>
<name>X0WA69_9ZZZZ</name>
<evidence type="ECO:0000313" key="2">
    <source>
        <dbReference type="EMBL" id="GAG21453.1"/>
    </source>
</evidence>
<organism evidence="2">
    <name type="scientific">marine sediment metagenome</name>
    <dbReference type="NCBI Taxonomy" id="412755"/>
    <lineage>
        <taxon>unclassified sequences</taxon>
        <taxon>metagenomes</taxon>
        <taxon>ecological metagenomes</taxon>
    </lineage>
</organism>
<comment type="caution">
    <text evidence="2">The sequence shown here is derived from an EMBL/GenBank/DDBJ whole genome shotgun (WGS) entry which is preliminary data.</text>
</comment>
<gene>
    <name evidence="2" type="ORF">S01H1_49338</name>
</gene>
<reference evidence="2" key="1">
    <citation type="journal article" date="2014" name="Front. Microbiol.">
        <title>High frequency of phylogenetically diverse reductive dehalogenase-homologous genes in deep subseafloor sedimentary metagenomes.</title>
        <authorList>
            <person name="Kawai M."/>
            <person name="Futagami T."/>
            <person name="Toyoda A."/>
            <person name="Takaki Y."/>
            <person name="Nishi S."/>
            <person name="Hori S."/>
            <person name="Arai W."/>
            <person name="Tsubouchi T."/>
            <person name="Morono Y."/>
            <person name="Uchiyama I."/>
            <person name="Ito T."/>
            <person name="Fujiyama A."/>
            <person name="Inagaki F."/>
            <person name="Takami H."/>
        </authorList>
    </citation>
    <scope>NUCLEOTIDE SEQUENCE</scope>
    <source>
        <strain evidence="2">Expedition CK06-06</strain>
    </source>
</reference>
<protein>
    <submittedName>
        <fullName evidence="2">Uncharacterized protein</fullName>
    </submittedName>
</protein>
<feature type="non-terminal residue" evidence="2">
    <location>
        <position position="243"/>
    </location>
</feature>
<keyword evidence="1" id="KW-0175">Coiled coil</keyword>
<proteinExistence type="predicted"/>
<accession>X0WA69</accession>
<evidence type="ECO:0000256" key="1">
    <source>
        <dbReference type="SAM" id="Coils"/>
    </source>
</evidence>